<feature type="signal peptide" evidence="1">
    <location>
        <begin position="1"/>
        <end position="20"/>
    </location>
</feature>
<evidence type="ECO:0000256" key="1">
    <source>
        <dbReference type="SAM" id="SignalP"/>
    </source>
</evidence>
<feature type="chain" id="PRO_5016339961" description="Tetratricopeptide repeat protein" evidence="1">
    <location>
        <begin position="21"/>
        <end position="192"/>
    </location>
</feature>
<protein>
    <recommendedName>
        <fullName evidence="4">Tetratricopeptide repeat protein</fullName>
    </recommendedName>
</protein>
<name>A0A316HHS2_9SPHI</name>
<evidence type="ECO:0000313" key="3">
    <source>
        <dbReference type="Proteomes" id="UP000245678"/>
    </source>
</evidence>
<keyword evidence="1" id="KW-0732">Signal</keyword>
<dbReference type="SUPFAM" id="SSF48452">
    <property type="entry name" value="TPR-like"/>
    <property type="match status" value="1"/>
</dbReference>
<organism evidence="2 3">
    <name type="scientific">Mucilaginibacter oryzae</name>
    <dbReference type="NCBI Taxonomy" id="468058"/>
    <lineage>
        <taxon>Bacteria</taxon>
        <taxon>Pseudomonadati</taxon>
        <taxon>Bacteroidota</taxon>
        <taxon>Sphingobacteriia</taxon>
        <taxon>Sphingobacteriales</taxon>
        <taxon>Sphingobacteriaceae</taxon>
        <taxon>Mucilaginibacter</taxon>
    </lineage>
</organism>
<keyword evidence="3" id="KW-1185">Reference proteome</keyword>
<comment type="caution">
    <text evidence="2">The sequence shown here is derived from an EMBL/GenBank/DDBJ whole genome shotgun (WGS) entry which is preliminary data.</text>
</comment>
<sequence length="192" mass="21741">MFRQILLLFSLLFIVTISRAQTATADEVYDKYLDFNLARLQGEVEKATDLAEQLMKDTLKLKPHVRVNFYNSAAKLYEDGSQSVKAIELYERVVAAQPQYYVAHRALGYLYLKYIPDADKPLDIPSTNPDYIKAVKKSLPQLEKAQACDADDNTLTLIKTLYKNIGDVKGLTSLNERLKGLSKNCIDILSDE</sequence>
<dbReference type="RefSeq" id="WP_109605898.1">
    <property type="nucleotide sequence ID" value="NZ_QGHA01000001.1"/>
</dbReference>
<evidence type="ECO:0000313" key="2">
    <source>
        <dbReference type="EMBL" id="PWK79917.1"/>
    </source>
</evidence>
<dbReference type="EMBL" id="QGHA01000001">
    <property type="protein sequence ID" value="PWK79917.1"/>
    <property type="molecule type" value="Genomic_DNA"/>
</dbReference>
<reference evidence="2 3" key="1">
    <citation type="submission" date="2018-05" db="EMBL/GenBank/DDBJ databases">
        <title>Genomic Encyclopedia of Archaeal and Bacterial Type Strains, Phase II (KMG-II): from individual species to whole genera.</title>
        <authorList>
            <person name="Goeker M."/>
        </authorList>
    </citation>
    <scope>NUCLEOTIDE SEQUENCE [LARGE SCALE GENOMIC DNA]</scope>
    <source>
        <strain evidence="2 3">DSM 19975</strain>
    </source>
</reference>
<proteinExistence type="predicted"/>
<dbReference type="AlphaFoldDB" id="A0A316HHS2"/>
<dbReference type="Gene3D" id="1.25.40.10">
    <property type="entry name" value="Tetratricopeptide repeat domain"/>
    <property type="match status" value="1"/>
</dbReference>
<evidence type="ECO:0008006" key="4">
    <source>
        <dbReference type="Google" id="ProtNLM"/>
    </source>
</evidence>
<dbReference type="Proteomes" id="UP000245678">
    <property type="component" value="Unassembled WGS sequence"/>
</dbReference>
<accession>A0A316HHS2</accession>
<gene>
    <name evidence="2" type="ORF">LX99_00378</name>
</gene>
<dbReference type="InterPro" id="IPR011990">
    <property type="entry name" value="TPR-like_helical_dom_sf"/>
</dbReference>